<evidence type="ECO:0000313" key="3">
    <source>
        <dbReference type="Proteomes" id="UP001175000"/>
    </source>
</evidence>
<dbReference type="EMBL" id="JAULSU010000001">
    <property type="protein sequence ID" value="KAK0631493.1"/>
    <property type="molecule type" value="Genomic_DNA"/>
</dbReference>
<accession>A0AA40CBP9</accession>
<dbReference type="AlphaFoldDB" id="A0AA40CBP9"/>
<sequence length="209" mass="22446">MTSAQRRAAHSSLSELAGSMRSEIVKTTREKTSPGRRVVQRSWAVVRLPCRAVKGTSFSVVLVLCGARARQVRRVVAPDPLNRTTIAISVRSGMLAMTPASNLGIGRTSELTGMARGKHRPDVNPMTTRHQTGRMDATQALSTTRKILSRGAMLKGALDINPTLAAEDAHGCPRQARGTCLVSDVLWWTNASAGDAQGFGEAGSRERPM</sequence>
<dbReference type="Proteomes" id="UP001175000">
    <property type="component" value="Unassembled WGS sequence"/>
</dbReference>
<evidence type="ECO:0000256" key="1">
    <source>
        <dbReference type="SAM" id="MobiDB-lite"/>
    </source>
</evidence>
<gene>
    <name evidence="2" type="ORF">B0T14DRAFT_4153</name>
</gene>
<proteinExistence type="predicted"/>
<feature type="region of interest" description="Disordered" evidence="1">
    <location>
        <begin position="115"/>
        <end position="136"/>
    </location>
</feature>
<name>A0AA40CBP9_9PEZI</name>
<keyword evidence="3" id="KW-1185">Reference proteome</keyword>
<comment type="caution">
    <text evidence="2">The sequence shown here is derived from an EMBL/GenBank/DDBJ whole genome shotgun (WGS) entry which is preliminary data.</text>
</comment>
<reference evidence="2" key="1">
    <citation type="submission" date="2023-06" db="EMBL/GenBank/DDBJ databases">
        <title>Genome-scale phylogeny and comparative genomics of the fungal order Sordariales.</title>
        <authorList>
            <consortium name="Lawrence Berkeley National Laboratory"/>
            <person name="Hensen N."/>
            <person name="Bonometti L."/>
            <person name="Westerberg I."/>
            <person name="Brannstrom I.O."/>
            <person name="Guillou S."/>
            <person name="Cros-Aarteil S."/>
            <person name="Calhoun S."/>
            <person name="Haridas S."/>
            <person name="Kuo A."/>
            <person name="Mondo S."/>
            <person name="Pangilinan J."/>
            <person name="Riley R."/>
            <person name="Labutti K."/>
            <person name="Andreopoulos B."/>
            <person name="Lipzen A."/>
            <person name="Chen C."/>
            <person name="Yanf M."/>
            <person name="Daum C."/>
            <person name="Ng V."/>
            <person name="Clum A."/>
            <person name="Steindorff A."/>
            <person name="Ohm R."/>
            <person name="Martin F."/>
            <person name="Silar P."/>
            <person name="Natvig D."/>
            <person name="Lalanne C."/>
            <person name="Gautier V."/>
            <person name="Ament-Velasquez S.L."/>
            <person name="Kruys A."/>
            <person name="Hutchinson M.I."/>
            <person name="Powell A.J."/>
            <person name="Barry K."/>
            <person name="Miller A.N."/>
            <person name="Grigoriev I.V."/>
            <person name="Debuchy R."/>
            <person name="Gladieux P."/>
            <person name="Thoren M.H."/>
            <person name="Johannesson H."/>
        </authorList>
    </citation>
    <scope>NUCLEOTIDE SEQUENCE</scope>
    <source>
        <strain evidence="2">CBS 606.72</strain>
    </source>
</reference>
<organism evidence="2 3">
    <name type="scientific">Immersiella caudata</name>
    <dbReference type="NCBI Taxonomy" id="314043"/>
    <lineage>
        <taxon>Eukaryota</taxon>
        <taxon>Fungi</taxon>
        <taxon>Dikarya</taxon>
        <taxon>Ascomycota</taxon>
        <taxon>Pezizomycotina</taxon>
        <taxon>Sordariomycetes</taxon>
        <taxon>Sordariomycetidae</taxon>
        <taxon>Sordariales</taxon>
        <taxon>Lasiosphaeriaceae</taxon>
        <taxon>Immersiella</taxon>
    </lineage>
</organism>
<evidence type="ECO:0000313" key="2">
    <source>
        <dbReference type="EMBL" id="KAK0631493.1"/>
    </source>
</evidence>
<protein>
    <submittedName>
        <fullName evidence="2">Uncharacterized protein</fullName>
    </submittedName>
</protein>